<dbReference type="PANTHER" id="PTHR30093">
    <property type="entry name" value="GENERAL SECRETION PATHWAY PROTEIN G"/>
    <property type="match status" value="1"/>
</dbReference>
<evidence type="ECO:0000256" key="2">
    <source>
        <dbReference type="ARBA" id="ARBA00009984"/>
    </source>
</evidence>
<reference evidence="12 13" key="1">
    <citation type="submission" date="2019-09" db="EMBL/GenBank/DDBJ databases">
        <title>Acinetobacter sp. C16S1 isolated from saline soil.</title>
        <authorList>
            <person name="Xu L."/>
            <person name="Sun J.-Q."/>
        </authorList>
    </citation>
    <scope>NUCLEOTIDE SEQUENCE [LARGE SCALE GENOMIC DNA]</scope>
    <source>
        <strain evidence="12 13">C16S1</strain>
    </source>
</reference>
<organism evidence="12 13">
    <name type="scientific">Acinetobacter suaedae</name>
    <dbReference type="NCBI Taxonomy" id="2609668"/>
    <lineage>
        <taxon>Bacteria</taxon>
        <taxon>Pseudomonadati</taxon>
        <taxon>Pseudomonadota</taxon>
        <taxon>Gammaproteobacteria</taxon>
        <taxon>Moraxellales</taxon>
        <taxon>Moraxellaceae</taxon>
        <taxon>Acinetobacter</taxon>
    </lineage>
</organism>
<keyword evidence="7 10" id="KW-0812">Transmembrane</keyword>
<comment type="similarity">
    <text evidence="2">Belongs to the GSP G family.</text>
</comment>
<dbReference type="AlphaFoldDB" id="A0A5P1UX71"/>
<feature type="transmembrane region" description="Helical" evidence="10">
    <location>
        <begin position="64"/>
        <end position="84"/>
    </location>
</feature>
<dbReference type="InterPro" id="IPR012902">
    <property type="entry name" value="N_methyl_site"/>
</dbReference>
<sequence>MSDMKEMNMNNSMNKHNVEQSLNTCTQSIEARSSVVRMKRAHSEHSSPSCTRTKLHFVNPRSGFTLIEVMVVIVILGVLAALIVPNVMGRGEKAKVDTTQITLKGVAGALDQYKLDNGRYPSMQDGGLDALVNQPASAKNWLPGGYVKGGYPKDSWENDLQYVIPGRDGRPFDLYSFGADGKEGGEGNDADIYYQP</sequence>
<evidence type="ECO:0000256" key="4">
    <source>
        <dbReference type="ARBA" id="ARBA00022475"/>
    </source>
</evidence>
<keyword evidence="9 10" id="KW-0472">Membrane</keyword>
<keyword evidence="8 10" id="KW-1133">Transmembrane helix</keyword>
<gene>
    <name evidence="12" type="primary">gspG</name>
    <name evidence="12" type="ORF">F2A31_13795</name>
</gene>
<name>A0A5P1UX71_9GAMM</name>
<evidence type="ECO:0000256" key="6">
    <source>
        <dbReference type="ARBA" id="ARBA00022519"/>
    </source>
</evidence>
<proteinExistence type="inferred from homology"/>
<evidence type="ECO:0000256" key="7">
    <source>
        <dbReference type="ARBA" id="ARBA00022692"/>
    </source>
</evidence>
<keyword evidence="6" id="KW-0997">Cell inner membrane</keyword>
<evidence type="ECO:0000256" key="8">
    <source>
        <dbReference type="ARBA" id="ARBA00022989"/>
    </source>
</evidence>
<dbReference type="PROSITE" id="PS00409">
    <property type="entry name" value="PROKAR_NTER_METHYL"/>
    <property type="match status" value="1"/>
</dbReference>
<dbReference type="NCBIfam" id="TIGR01710">
    <property type="entry name" value="typeII_sec_gspG"/>
    <property type="match status" value="1"/>
</dbReference>
<dbReference type="InterPro" id="IPR013545">
    <property type="entry name" value="T2SS_protein-GspG_C"/>
</dbReference>
<dbReference type="InterPro" id="IPR045584">
    <property type="entry name" value="Pilin-like"/>
</dbReference>
<dbReference type="Gene3D" id="3.30.700.10">
    <property type="entry name" value="Glycoprotein, Type 4 Pilin"/>
    <property type="match status" value="1"/>
</dbReference>
<keyword evidence="13" id="KW-1185">Reference proteome</keyword>
<evidence type="ECO:0000256" key="10">
    <source>
        <dbReference type="SAM" id="Phobius"/>
    </source>
</evidence>
<dbReference type="PANTHER" id="PTHR30093:SF44">
    <property type="entry name" value="TYPE II SECRETION SYSTEM CORE PROTEIN G"/>
    <property type="match status" value="1"/>
</dbReference>
<dbReference type="Pfam" id="PF08334">
    <property type="entry name" value="T2SSG"/>
    <property type="match status" value="1"/>
</dbReference>
<evidence type="ECO:0000313" key="12">
    <source>
        <dbReference type="EMBL" id="QER40713.1"/>
    </source>
</evidence>
<keyword evidence="4" id="KW-1003">Cell membrane</keyword>
<dbReference type="Proteomes" id="UP000325177">
    <property type="component" value="Chromosome"/>
</dbReference>
<evidence type="ECO:0000256" key="1">
    <source>
        <dbReference type="ARBA" id="ARBA00004377"/>
    </source>
</evidence>
<dbReference type="InterPro" id="IPR010054">
    <property type="entry name" value="Type2_sec_GspG"/>
</dbReference>
<protein>
    <recommendedName>
        <fullName evidence="3">Type II secretion system core protein G</fullName>
    </recommendedName>
</protein>
<evidence type="ECO:0000256" key="5">
    <source>
        <dbReference type="ARBA" id="ARBA00022481"/>
    </source>
</evidence>
<dbReference type="SUPFAM" id="SSF54523">
    <property type="entry name" value="Pili subunits"/>
    <property type="match status" value="1"/>
</dbReference>
<dbReference type="RefSeq" id="WP_150026984.1">
    <property type="nucleotide sequence ID" value="NZ_CP043909.1"/>
</dbReference>
<dbReference type="Pfam" id="PF07963">
    <property type="entry name" value="N_methyl"/>
    <property type="match status" value="1"/>
</dbReference>
<dbReference type="NCBIfam" id="TIGR02532">
    <property type="entry name" value="IV_pilin_GFxxxE"/>
    <property type="match status" value="1"/>
</dbReference>
<dbReference type="GO" id="GO:0015627">
    <property type="term" value="C:type II protein secretion system complex"/>
    <property type="evidence" value="ECO:0007669"/>
    <property type="project" value="InterPro"/>
</dbReference>
<dbReference type="KEGG" id="asue:F2A31_13795"/>
<evidence type="ECO:0000313" key="13">
    <source>
        <dbReference type="Proteomes" id="UP000325177"/>
    </source>
</evidence>
<keyword evidence="5" id="KW-0488">Methylation</keyword>
<feature type="domain" description="Type II secretion system protein GspG C-terminal" evidence="11">
    <location>
        <begin position="86"/>
        <end position="193"/>
    </location>
</feature>
<dbReference type="PRINTS" id="PR00813">
    <property type="entry name" value="BCTERIALGSPG"/>
</dbReference>
<dbReference type="EMBL" id="CP043909">
    <property type="protein sequence ID" value="QER40713.1"/>
    <property type="molecule type" value="Genomic_DNA"/>
</dbReference>
<dbReference type="GO" id="GO:0005886">
    <property type="term" value="C:plasma membrane"/>
    <property type="evidence" value="ECO:0007669"/>
    <property type="project" value="UniProtKB-SubCell"/>
</dbReference>
<evidence type="ECO:0000259" key="11">
    <source>
        <dbReference type="Pfam" id="PF08334"/>
    </source>
</evidence>
<evidence type="ECO:0000256" key="3">
    <source>
        <dbReference type="ARBA" id="ARBA00020042"/>
    </source>
</evidence>
<evidence type="ECO:0000256" key="9">
    <source>
        <dbReference type="ARBA" id="ARBA00023136"/>
    </source>
</evidence>
<dbReference type="InterPro" id="IPR000983">
    <property type="entry name" value="Bac_GSPG_pilin"/>
</dbReference>
<accession>A0A5P1UX71</accession>
<dbReference type="GO" id="GO:0015628">
    <property type="term" value="P:protein secretion by the type II secretion system"/>
    <property type="evidence" value="ECO:0007669"/>
    <property type="project" value="InterPro"/>
</dbReference>
<comment type="subcellular location">
    <subcellularLocation>
        <location evidence="1">Cell inner membrane</location>
        <topology evidence="1">Single-pass membrane protein</topology>
    </subcellularLocation>
</comment>